<dbReference type="AlphaFoldDB" id="A0A2U1MNG0"/>
<comment type="caution">
    <text evidence="2">The sequence shown here is derived from an EMBL/GenBank/DDBJ whole genome shotgun (WGS) entry which is preliminary data.</text>
</comment>
<name>A0A2U1MNG0_ARTAN</name>
<accession>A0A2U1MNG0</accession>
<feature type="region of interest" description="Disordered" evidence="1">
    <location>
        <begin position="37"/>
        <end position="63"/>
    </location>
</feature>
<organism evidence="2 3">
    <name type="scientific">Artemisia annua</name>
    <name type="common">Sweet wormwood</name>
    <dbReference type="NCBI Taxonomy" id="35608"/>
    <lineage>
        <taxon>Eukaryota</taxon>
        <taxon>Viridiplantae</taxon>
        <taxon>Streptophyta</taxon>
        <taxon>Embryophyta</taxon>
        <taxon>Tracheophyta</taxon>
        <taxon>Spermatophyta</taxon>
        <taxon>Magnoliopsida</taxon>
        <taxon>eudicotyledons</taxon>
        <taxon>Gunneridae</taxon>
        <taxon>Pentapetalae</taxon>
        <taxon>asterids</taxon>
        <taxon>campanulids</taxon>
        <taxon>Asterales</taxon>
        <taxon>Asteraceae</taxon>
        <taxon>Asteroideae</taxon>
        <taxon>Anthemideae</taxon>
        <taxon>Artemisiinae</taxon>
        <taxon>Artemisia</taxon>
    </lineage>
</organism>
<evidence type="ECO:0000313" key="3">
    <source>
        <dbReference type="Proteomes" id="UP000245207"/>
    </source>
</evidence>
<evidence type="ECO:0000256" key="1">
    <source>
        <dbReference type="SAM" id="MobiDB-lite"/>
    </source>
</evidence>
<dbReference type="EMBL" id="PKPP01004788">
    <property type="protein sequence ID" value="PWA62772.1"/>
    <property type="molecule type" value="Genomic_DNA"/>
</dbReference>
<keyword evidence="3" id="KW-1185">Reference proteome</keyword>
<dbReference type="Proteomes" id="UP000245207">
    <property type="component" value="Unassembled WGS sequence"/>
</dbReference>
<evidence type="ECO:0000313" key="2">
    <source>
        <dbReference type="EMBL" id="PWA62772.1"/>
    </source>
</evidence>
<gene>
    <name evidence="2" type="ORF">CTI12_AA361180</name>
</gene>
<sequence length="78" mass="8614">MNTRSSLNDLLSPLSNPERIIRHNTRTSFPTLDEMNNLNNAQHPPVGGAQPNGNPPMGENLNVNAVPDLQGLFEDYVF</sequence>
<protein>
    <submittedName>
        <fullName evidence="2">Uncharacterized protein</fullName>
    </submittedName>
</protein>
<proteinExistence type="predicted"/>
<reference evidence="2 3" key="1">
    <citation type="journal article" date="2018" name="Mol. Plant">
        <title>The genome of Artemisia annua provides insight into the evolution of Asteraceae family and artemisinin biosynthesis.</title>
        <authorList>
            <person name="Shen Q."/>
            <person name="Zhang L."/>
            <person name="Liao Z."/>
            <person name="Wang S."/>
            <person name="Yan T."/>
            <person name="Shi P."/>
            <person name="Liu M."/>
            <person name="Fu X."/>
            <person name="Pan Q."/>
            <person name="Wang Y."/>
            <person name="Lv Z."/>
            <person name="Lu X."/>
            <person name="Zhang F."/>
            <person name="Jiang W."/>
            <person name="Ma Y."/>
            <person name="Chen M."/>
            <person name="Hao X."/>
            <person name="Li L."/>
            <person name="Tang Y."/>
            <person name="Lv G."/>
            <person name="Zhou Y."/>
            <person name="Sun X."/>
            <person name="Brodelius P.E."/>
            <person name="Rose J.K.C."/>
            <person name="Tang K."/>
        </authorList>
    </citation>
    <scope>NUCLEOTIDE SEQUENCE [LARGE SCALE GENOMIC DNA]</scope>
    <source>
        <strain evidence="3">cv. Huhao1</strain>
        <tissue evidence="2">Leaf</tissue>
    </source>
</reference>